<dbReference type="PANTHER" id="PTHR12277">
    <property type="entry name" value="ALPHA/BETA HYDROLASE DOMAIN-CONTAINING PROTEIN"/>
    <property type="match status" value="1"/>
</dbReference>
<dbReference type="SUPFAM" id="SSF53474">
    <property type="entry name" value="alpha/beta-Hydrolases"/>
    <property type="match status" value="1"/>
</dbReference>
<dbReference type="InterPro" id="IPR029058">
    <property type="entry name" value="AB_hydrolase_fold"/>
</dbReference>
<gene>
    <name evidence="2" type="ORF">SAMN02745216_00542</name>
</gene>
<organism evidence="2 3">
    <name type="scientific">Desulfatibacillum alkenivorans DSM 16219</name>
    <dbReference type="NCBI Taxonomy" id="1121393"/>
    <lineage>
        <taxon>Bacteria</taxon>
        <taxon>Pseudomonadati</taxon>
        <taxon>Thermodesulfobacteriota</taxon>
        <taxon>Desulfobacteria</taxon>
        <taxon>Desulfobacterales</taxon>
        <taxon>Desulfatibacillaceae</taxon>
        <taxon>Desulfatibacillum</taxon>
    </lineage>
</organism>
<dbReference type="EMBL" id="FQZU01000002">
    <property type="protein sequence ID" value="SHI79966.1"/>
    <property type="molecule type" value="Genomic_DNA"/>
</dbReference>
<reference evidence="3" key="1">
    <citation type="submission" date="2016-11" db="EMBL/GenBank/DDBJ databases">
        <authorList>
            <person name="Varghese N."/>
            <person name="Submissions S."/>
        </authorList>
    </citation>
    <scope>NUCLEOTIDE SEQUENCE [LARGE SCALE GENOMIC DNA]</scope>
    <source>
        <strain evidence="3">DSM 16219</strain>
    </source>
</reference>
<proteinExistence type="predicted"/>
<dbReference type="OrthoDB" id="9777090at2"/>
<protein>
    <recommendedName>
        <fullName evidence="1">Serine aminopeptidase S33 domain-containing protein</fullName>
    </recommendedName>
</protein>
<accession>A0A1M6E3A0</accession>
<feature type="domain" description="Serine aminopeptidase S33" evidence="1">
    <location>
        <begin position="60"/>
        <end position="168"/>
    </location>
</feature>
<keyword evidence="3" id="KW-1185">Reference proteome</keyword>
<dbReference type="Pfam" id="PF12146">
    <property type="entry name" value="Hydrolase_4"/>
    <property type="match status" value="1"/>
</dbReference>
<dbReference type="Gene3D" id="3.40.50.1820">
    <property type="entry name" value="alpha/beta hydrolase"/>
    <property type="match status" value="1"/>
</dbReference>
<dbReference type="PANTHER" id="PTHR12277:SF81">
    <property type="entry name" value="PROTEIN ABHD13"/>
    <property type="match status" value="1"/>
</dbReference>
<name>A0A1M6E3A0_9BACT</name>
<evidence type="ECO:0000313" key="3">
    <source>
        <dbReference type="Proteomes" id="UP000183994"/>
    </source>
</evidence>
<evidence type="ECO:0000313" key="2">
    <source>
        <dbReference type="EMBL" id="SHI79966.1"/>
    </source>
</evidence>
<dbReference type="STRING" id="1121393.SAMN02745216_00542"/>
<dbReference type="InterPro" id="IPR022742">
    <property type="entry name" value="Hydrolase_4"/>
</dbReference>
<evidence type="ECO:0000259" key="1">
    <source>
        <dbReference type="Pfam" id="PF12146"/>
    </source>
</evidence>
<sequence>MDPQELLEKLDSPLVSQFLFHPRPQYPSPAPPSGQDMTIPANDGVQLGARIYLADKDSHNILFFHGNGEIAADYEDIGPIYTSLGISFLVVDYRGYGKSQGSPSVSSMLADAQTVFDHVWSWLQREGRTKSLWIMGRSLGSASALEIAASRQPEINGVIIESGFAQVVPLLRTIGVNTMDMGLTREDDPVANLAKMAVCKKPALVIHAEHDHIIPLSHGKNLHEACPAAVKHFFMVPGADHNDIMYRAGREYFTLIQSFLEQNS</sequence>
<dbReference type="InterPro" id="IPR003615">
    <property type="entry name" value="HNH_nuc"/>
</dbReference>
<dbReference type="RefSeq" id="WP_073472620.1">
    <property type="nucleotide sequence ID" value="NZ_FQZU01000002.1"/>
</dbReference>
<dbReference type="CDD" id="cd00085">
    <property type="entry name" value="HNHc"/>
    <property type="match status" value="1"/>
</dbReference>
<dbReference type="AlphaFoldDB" id="A0A1M6E3A0"/>
<dbReference type="Proteomes" id="UP000183994">
    <property type="component" value="Unassembled WGS sequence"/>
</dbReference>